<dbReference type="SUPFAM" id="SSF51294">
    <property type="entry name" value="Hedgehog/intein (Hint) domain"/>
    <property type="match status" value="1"/>
</dbReference>
<evidence type="ECO:0000259" key="1">
    <source>
        <dbReference type="Pfam" id="PF13403"/>
    </source>
</evidence>
<dbReference type="InterPro" id="IPR028992">
    <property type="entry name" value="Hedgehog/Intein_dom"/>
</dbReference>
<sequence length="350" mass="37871">MTKNGFTGTFVISWTQTATDGQSAPVRRAIRPGAAWRWHGEAVRVDGPQGVMPLGPAEGMPEMRRRAARAVRRLVRSVQTPAASLDDDATPAFEQGFTVTDGWHEWPIAVIEAGPRRPALCLALGQVPPRETDLWITEASLGAREPDHTGPARSVLCFTPGTLIRTATGARPVESLSEGDRVQTMDNGCCPVLWTGQRRITGARLHALPDLAPIRMRAGALGDAVPDTGLLLSPDHRVLLRGRRAQSLFNAPEVLVRAADLVDDARIRPDRGLREVRYIHLALDRHEIVFANGVPCESFHPASVGLGALGDADRQRLLDLVPELAHDLSAFGPFARRMLSAPEAAILIAA</sequence>
<dbReference type="RefSeq" id="WP_150445570.1">
    <property type="nucleotide sequence ID" value="NZ_VYQE01000003.1"/>
</dbReference>
<name>A0A5J5GJ77_9RHOB</name>
<accession>A0A5J5GJ77</accession>
<evidence type="ECO:0000313" key="2">
    <source>
        <dbReference type="EMBL" id="KAA9008286.1"/>
    </source>
</evidence>
<dbReference type="InterPro" id="IPR036844">
    <property type="entry name" value="Hint_dom_sf"/>
</dbReference>
<dbReference type="EMBL" id="VYQE01000003">
    <property type="protein sequence ID" value="KAA9008286.1"/>
    <property type="molecule type" value="Genomic_DNA"/>
</dbReference>
<reference evidence="2 3" key="1">
    <citation type="submission" date="2019-09" db="EMBL/GenBank/DDBJ databases">
        <authorList>
            <person name="Park J.-S."/>
            <person name="Choi H.-J."/>
        </authorList>
    </citation>
    <scope>NUCLEOTIDE SEQUENCE [LARGE SCALE GENOMIC DNA]</scope>
    <source>
        <strain evidence="2 3">176SS1-4</strain>
    </source>
</reference>
<feature type="domain" description="Hedgehog/Intein (Hint)" evidence="1">
    <location>
        <begin position="157"/>
        <end position="302"/>
    </location>
</feature>
<dbReference type="Gene3D" id="2.170.16.10">
    <property type="entry name" value="Hedgehog/Intein (Hint) domain"/>
    <property type="match status" value="1"/>
</dbReference>
<gene>
    <name evidence="2" type="ORF">F3S47_12415</name>
</gene>
<evidence type="ECO:0000313" key="3">
    <source>
        <dbReference type="Proteomes" id="UP000326554"/>
    </source>
</evidence>
<keyword evidence="3" id="KW-1185">Reference proteome</keyword>
<dbReference type="AlphaFoldDB" id="A0A5J5GJ77"/>
<organism evidence="2 3">
    <name type="scientific">Histidinibacterium aquaticum</name>
    <dbReference type="NCBI Taxonomy" id="2613962"/>
    <lineage>
        <taxon>Bacteria</taxon>
        <taxon>Pseudomonadati</taxon>
        <taxon>Pseudomonadota</taxon>
        <taxon>Alphaproteobacteria</taxon>
        <taxon>Rhodobacterales</taxon>
        <taxon>Paracoccaceae</taxon>
        <taxon>Histidinibacterium</taxon>
    </lineage>
</organism>
<protein>
    <submittedName>
        <fullName evidence="2">Hint domain-containing protein</fullName>
    </submittedName>
</protein>
<dbReference type="Pfam" id="PF13403">
    <property type="entry name" value="Hint_2"/>
    <property type="match status" value="1"/>
</dbReference>
<proteinExistence type="predicted"/>
<comment type="caution">
    <text evidence="2">The sequence shown here is derived from an EMBL/GenBank/DDBJ whole genome shotgun (WGS) entry which is preliminary data.</text>
</comment>
<dbReference type="Proteomes" id="UP000326554">
    <property type="component" value="Unassembled WGS sequence"/>
</dbReference>